<evidence type="ECO:0000313" key="5">
    <source>
        <dbReference type="Proteomes" id="UP000033815"/>
    </source>
</evidence>
<dbReference type="InterPro" id="IPR036365">
    <property type="entry name" value="PGBD-like_sf"/>
</dbReference>
<dbReference type="Proteomes" id="UP000033815">
    <property type="component" value="Unassembled WGS sequence"/>
</dbReference>
<organism evidence="4 5">
    <name type="scientific">Candidatus Nomurabacteria bacterium GW2011_GWB1_44_12</name>
    <dbReference type="NCBI Taxonomy" id="1618748"/>
    <lineage>
        <taxon>Bacteria</taxon>
        <taxon>Candidatus Nomuraibacteriota</taxon>
    </lineage>
</organism>
<dbReference type="SUPFAM" id="SSF47090">
    <property type="entry name" value="PGBD-like"/>
    <property type="match status" value="1"/>
</dbReference>
<dbReference type="InterPro" id="IPR002477">
    <property type="entry name" value="Peptidoglycan-bd-like"/>
</dbReference>
<feature type="coiled-coil region" evidence="1">
    <location>
        <begin position="39"/>
        <end position="70"/>
    </location>
</feature>
<proteinExistence type="predicted"/>
<name>A0A837I912_9BACT</name>
<dbReference type="Pfam" id="PF01471">
    <property type="entry name" value="PG_binding_1"/>
    <property type="match status" value="1"/>
</dbReference>
<keyword evidence="2" id="KW-0732">Signal</keyword>
<gene>
    <name evidence="4" type="ORF">UW25_C0005G0025</name>
</gene>
<feature type="signal peptide" evidence="2">
    <location>
        <begin position="1"/>
        <end position="23"/>
    </location>
</feature>
<comment type="caution">
    <text evidence="4">The sequence shown here is derived from an EMBL/GenBank/DDBJ whole genome shotgun (WGS) entry which is preliminary data.</text>
</comment>
<sequence>MTKKSLVYLVALPLFVFPGFALAMNDATGTTNAISNISSNSSEEELVALIAKLQKQLEELRKNKVQCLLAEVDLSIGDGEGDNLKEYVQGLQNFLREKGYLKANATGYFGKLTRTALTNFQRDNNIEQTGELNASVRNSIKNLKCRKDFQIKKLEVKTQVKDQVSNVSAVTSIALEVTGNVAKWSAVGSSKNGYKLVWSKNPNPTYPTRDGDKFFYTADTSTSSTTLDAFNGAGTYYVKVCEYLGGECGVSSNEVTVSL</sequence>
<dbReference type="Gene3D" id="1.10.101.10">
    <property type="entry name" value="PGBD-like superfamily/PGBD"/>
    <property type="match status" value="1"/>
</dbReference>
<evidence type="ECO:0000313" key="4">
    <source>
        <dbReference type="EMBL" id="KKT36543.1"/>
    </source>
</evidence>
<dbReference type="EMBL" id="LCHP01000005">
    <property type="protein sequence ID" value="KKT36543.1"/>
    <property type="molecule type" value="Genomic_DNA"/>
</dbReference>
<feature type="chain" id="PRO_5032891234" evidence="2">
    <location>
        <begin position="24"/>
        <end position="259"/>
    </location>
</feature>
<feature type="domain" description="Peptidoglycan binding-like" evidence="3">
    <location>
        <begin position="88"/>
        <end position="138"/>
    </location>
</feature>
<accession>A0A837I912</accession>
<reference evidence="4 5" key="1">
    <citation type="journal article" date="2015" name="Nature">
        <title>rRNA introns, odd ribosomes, and small enigmatic genomes across a large radiation of phyla.</title>
        <authorList>
            <person name="Brown C.T."/>
            <person name="Hug L.A."/>
            <person name="Thomas B.C."/>
            <person name="Sharon I."/>
            <person name="Castelle C.J."/>
            <person name="Singh A."/>
            <person name="Wilkins M.J."/>
            <person name="Williams K.H."/>
            <person name="Banfield J.F."/>
        </authorList>
    </citation>
    <scope>NUCLEOTIDE SEQUENCE [LARGE SCALE GENOMIC DNA]</scope>
</reference>
<evidence type="ECO:0000259" key="3">
    <source>
        <dbReference type="Pfam" id="PF01471"/>
    </source>
</evidence>
<keyword evidence="1" id="KW-0175">Coiled coil</keyword>
<evidence type="ECO:0000256" key="1">
    <source>
        <dbReference type="SAM" id="Coils"/>
    </source>
</evidence>
<protein>
    <submittedName>
        <fullName evidence="4">Peptidoglycan binding domain protein</fullName>
    </submittedName>
</protein>
<dbReference type="AlphaFoldDB" id="A0A837I912"/>
<dbReference type="InterPro" id="IPR036366">
    <property type="entry name" value="PGBDSf"/>
</dbReference>
<evidence type="ECO:0000256" key="2">
    <source>
        <dbReference type="SAM" id="SignalP"/>
    </source>
</evidence>